<evidence type="ECO:0000256" key="6">
    <source>
        <dbReference type="SAM" id="Phobius"/>
    </source>
</evidence>
<dbReference type="GO" id="GO:1902936">
    <property type="term" value="F:phosphatidylinositol bisphosphate binding"/>
    <property type="evidence" value="ECO:0007669"/>
    <property type="project" value="TreeGrafter"/>
</dbReference>
<evidence type="ECO:0000256" key="5">
    <source>
        <dbReference type="SAM" id="MobiDB-lite"/>
    </source>
</evidence>
<feature type="non-terminal residue" evidence="7">
    <location>
        <position position="167"/>
    </location>
</feature>
<keyword evidence="2 6" id="KW-0812">Transmembrane</keyword>
<sequence>MKAKRRGAEQTVKVQQQRENITGAGRWDGQAAQPRMEINLESIGLGEQSRSQSKDLLTFQTESTVFSLSRSESLWTTESRSAWETYHKPIVVMSIGGAILLCGVILTGLHFAKKYERATMIFGPGFLSLGLIVLVTGLVWVPIIKEKRKQKSVSRLFSSYKPPFFHF</sequence>
<dbReference type="InterPro" id="IPR028068">
    <property type="entry name" value="PIRT"/>
</dbReference>
<feature type="region of interest" description="Disordered" evidence="5">
    <location>
        <begin position="1"/>
        <end position="29"/>
    </location>
</feature>
<proteinExistence type="predicted"/>
<keyword evidence="8" id="KW-1185">Reference proteome</keyword>
<gene>
    <name evidence="7" type="primary">Pirt</name>
    <name evidence="7" type="ORF">GTO96_0021093</name>
</gene>
<dbReference type="Proteomes" id="UP000886611">
    <property type="component" value="Unassembled WGS sequence"/>
</dbReference>
<comment type="subcellular location">
    <subcellularLocation>
        <location evidence="1">Membrane</location>
        <topology evidence="1">Multi-pass membrane protein</topology>
    </subcellularLocation>
</comment>
<protein>
    <submittedName>
        <fullName evidence="7">PIRT protein</fullName>
    </submittedName>
</protein>
<dbReference type="GO" id="GO:0044325">
    <property type="term" value="F:transmembrane transporter binding"/>
    <property type="evidence" value="ECO:0007669"/>
    <property type="project" value="TreeGrafter"/>
</dbReference>
<evidence type="ECO:0000256" key="3">
    <source>
        <dbReference type="ARBA" id="ARBA00022989"/>
    </source>
</evidence>
<dbReference type="Pfam" id="PF15099">
    <property type="entry name" value="PIRT"/>
    <property type="match status" value="1"/>
</dbReference>
<feature type="transmembrane region" description="Helical" evidence="6">
    <location>
        <begin position="118"/>
        <end position="141"/>
    </location>
</feature>
<evidence type="ECO:0000313" key="7">
    <source>
        <dbReference type="EMBL" id="KAG2457956.1"/>
    </source>
</evidence>
<evidence type="ECO:0000256" key="2">
    <source>
        <dbReference type="ARBA" id="ARBA00022692"/>
    </source>
</evidence>
<dbReference type="PANTHER" id="PTHR16100">
    <property type="entry name" value="PHOSPHOINOSITIDE-INTERACTING PROTEIN FAMILY MEMBER"/>
    <property type="match status" value="1"/>
</dbReference>
<feature type="non-terminal residue" evidence="7">
    <location>
        <position position="1"/>
    </location>
</feature>
<dbReference type="AlphaFoldDB" id="A0A8X7WYQ9"/>
<evidence type="ECO:0000256" key="4">
    <source>
        <dbReference type="ARBA" id="ARBA00023136"/>
    </source>
</evidence>
<comment type="caution">
    <text evidence="7">The sequence shown here is derived from an EMBL/GenBank/DDBJ whole genome shotgun (WGS) entry which is preliminary data.</text>
</comment>
<organism evidence="7 8">
    <name type="scientific">Polypterus senegalus</name>
    <name type="common">Senegal bichir</name>
    <dbReference type="NCBI Taxonomy" id="55291"/>
    <lineage>
        <taxon>Eukaryota</taxon>
        <taxon>Metazoa</taxon>
        <taxon>Chordata</taxon>
        <taxon>Craniata</taxon>
        <taxon>Vertebrata</taxon>
        <taxon>Euteleostomi</taxon>
        <taxon>Actinopterygii</taxon>
        <taxon>Polypteriformes</taxon>
        <taxon>Polypteridae</taxon>
        <taxon>Polypterus</taxon>
    </lineage>
</organism>
<evidence type="ECO:0000256" key="1">
    <source>
        <dbReference type="ARBA" id="ARBA00004141"/>
    </source>
</evidence>
<keyword evidence="4 6" id="KW-0472">Membrane</keyword>
<dbReference type="EMBL" id="JAATIS010007497">
    <property type="protein sequence ID" value="KAG2457956.1"/>
    <property type="molecule type" value="Genomic_DNA"/>
</dbReference>
<reference evidence="7 8" key="1">
    <citation type="journal article" date="2021" name="Cell">
        <title>Tracing the genetic footprints of vertebrate landing in non-teleost ray-finned fishes.</title>
        <authorList>
            <person name="Bi X."/>
            <person name="Wang K."/>
            <person name="Yang L."/>
            <person name="Pan H."/>
            <person name="Jiang H."/>
            <person name="Wei Q."/>
            <person name="Fang M."/>
            <person name="Yu H."/>
            <person name="Zhu C."/>
            <person name="Cai Y."/>
            <person name="He Y."/>
            <person name="Gan X."/>
            <person name="Zeng H."/>
            <person name="Yu D."/>
            <person name="Zhu Y."/>
            <person name="Jiang H."/>
            <person name="Qiu Q."/>
            <person name="Yang H."/>
            <person name="Zhang Y.E."/>
            <person name="Wang W."/>
            <person name="Zhu M."/>
            <person name="He S."/>
            <person name="Zhang G."/>
        </authorList>
    </citation>
    <scope>NUCLEOTIDE SEQUENCE [LARGE SCALE GENOMIC DNA]</scope>
    <source>
        <strain evidence="7">Bchr_013</strain>
    </source>
</reference>
<dbReference type="PANTHER" id="PTHR16100:SF4">
    <property type="entry name" value="PHOSPHOINOSITIDE-INTERACTING PROTEIN"/>
    <property type="match status" value="1"/>
</dbReference>
<evidence type="ECO:0000313" key="8">
    <source>
        <dbReference type="Proteomes" id="UP000886611"/>
    </source>
</evidence>
<dbReference type="GO" id="GO:0005886">
    <property type="term" value="C:plasma membrane"/>
    <property type="evidence" value="ECO:0007669"/>
    <property type="project" value="TreeGrafter"/>
</dbReference>
<name>A0A8X7WYQ9_POLSE</name>
<accession>A0A8X7WYQ9</accession>
<keyword evidence="3 6" id="KW-1133">Transmembrane helix</keyword>
<feature type="transmembrane region" description="Helical" evidence="6">
    <location>
        <begin position="90"/>
        <end position="112"/>
    </location>
</feature>